<proteinExistence type="predicted"/>
<dbReference type="AlphaFoldDB" id="A0AAV2AII8"/>
<dbReference type="Proteomes" id="UP001497382">
    <property type="component" value="Unassembled WGS sequence"/>
</dbReference>
<accession>A0AAV2AII8</accession>
<evidence type="ECO:0000313" key="2">
    <source>
        <dbReference type="Proteomes" id="UP001497382"/>
    </source>
</evidence>
<evidence type="ECO:0008006" key="3">
    <source>
        <dbReference type="Google" id="ProtNLM"/>
    </source>
</evidence>
<protein>
    <recommendedName>
        <fullName evidence="3">Secreted protein</fullName>
    </recommendedName>
</protein>
<sequence>MKNGLYFCCIPFCFCCHARSLKLTFFDKMIMAIKSYYSDINYVAFSCLRTSSASESRNKNLPMSNRGLLYVFAQTLCKHVIRFKLSKTW</sequence>
<comment type="caution">
    <text evidence="1">The sequence shown here is derived from an EMBL/GenBank/DDBJ whole genome shotgun (WGS) entry which is preliminary data.</text>
</comment>
<organism evidence="1 2">
    <name type="scientific">Larinioides sclopetarius</name>
    <dbReference type="NCBI Taxonomy" id="280406"/>
    <lineage>
        <taxon>Eukaryota</taxon>
        <taxon>Metazoa</taxon>
        <taxon>Ecdysozoa</taxon>
        <taxon>Arthropoda</taxon>
        <taxon>Chelicerata</taxon>
        <taxon>Arachnida</taxon>
        <taxon>Araneae</taxon>
        <taxon>Araneomorphae</taxon>
        <taxon>Entelegynae</taxon>
        <taxon>Araneoidea</taxon>
        <taxon>Araneidae</taxon>
        <taxon>Larinioides</taxon>
    </lineage>
</organism>
<reference evidence="1 2" key="1">
    <citation type="submission" date="2024-04" db="EMBL/GenBank/DDBJ databases">
        <authorList>
            <person name="Rising A."/>
            <person name="Reimegard J."/>
            <person name="Sonavane S."/>
            <person name="Akerstrom W."/>
            <person name="Nylinder S."/>
            <person name="Hedman E."/>
            <person name="Kallberg Y."/>
        </authorList>
    </citation>
    <scope>NUCLEOTIDE SEQUENCE [LARGE SCALE GENOMIC DNA]</scope>
</reference>
<gene>
    <name evidence="1" type="ORF">LARSCL_LOCUS12363</name>
</gene>
<keyword evidence="2" id="KW-1185">Reference proteome</keyword>
<dbReference type="EMBL" id="CAXIEN010000163">
    <property type="protein sequence ID" value="CAL1283034.1"/>
    <property type="molecule type" value="Genomic_DNA"/>
</dbReference>
<evidence type="ECO:0000313" key="1">
    <source>
        <dbReference type="EMBL" id="CAL1283034.1"/>
    </source>
</evidence>
<feature type="non-terminal residue" evidence="1">
    <location>
        <position position="89"/>
    </location>
</feature>
<name>A0AAV2AII8_9ARAC</name>